<dbReference type="GO" id="GO:0007166">
    <property type="term" value="P:cell surface receptor signaling pathway"/>
    <property type="evidence" value="ECO:0007669"/>
    <property type="project" value="TreeGrafter"/>
</dbReference>
<keyword evidence="2" id="KW-0391">Immunity</keyword>
<dbReference type="Gene3D" id="2.60.40.10">
    <property type="entry name" value="Immunoglobulins"/>
    <property type="match status" value="1"/>
</dbReference>
<dbReference type="InterPro" id="IPR013783">
    <property type="entry name" value="Ig-like_fold"/>
</dbReference>
<sequence length="170" mass="18952">MCSEVTHRGNDITVGTSLFPQNTKQFHGLCVRAHVCIHVCVGGVTNIFLILFPFSVSTDHTHAGISQSPTNKVTKRGQNVAFRCNPISGHNRLYCVYWYQQAPAQGPQFLVQYYEKLQRSKGNFPDRFSAQQFGDYHSELNMSTLQLGDSATYLCASSLHSPVESLAFCT</sequence>
<reference evidence="6" key="1">
    <citation type="submission" date="2025-08" db="UniProtKB">
        <authorList>
            <consortium name="Ensembl"/>
        </authorList>
    </citation>
    <scope>IDENTIFICATION</scope>
</reference>
<dbReference type="GeneTree" id="ENSGT00940000154270"/>
<dbReference type="PANTHER" id="PTHR23268:SF101">
    <property type="entry name" value="T CELL RECEPTOR BETA VARIABLE 9"/>
    <property type="match status" value="1"/>
</dbReference>
<feature type="domain" description="Ig-like" evidence="5">
    <location>
        <begin position="53"/>
        <end position="167"/>
    </location>
</feature>
<dbReference type="SUPFAM" id="SSF48726">
    <property type="entry name" value="Immunoglobulin"/>
    <property type="match status" value="1"/>
</dbReference>
<evidence type="ECO:0000256" key="4">
    <source>
        <dbReference type="ARBA" id="ARBA00023319"/>
    </source>
</evidence>
<dbReference type="Ensembl" id="ENSSVLT00005019728.1">
    <property type="protein sequence ID" value="ENSSVLP00005017719.1"/>
    <property type="gene ID" value="ENSSVLG00005014184.1"/>
</dbReference>
<dbReference type="AlphaFoldDB" id="A0A8D2D0Q2"/>
<keyword evidence="4" id="KW-0393">Immunoglobulin domain</keyword>
<evidence type="ECO:0000259" key="5">
    <source>
        <dbReference type="PROSITE" id="PS50835"/>
    </source>
</evidence>
<accession>A0A8D2D0Q2</accession>
<keyword evidence="3" id="KW-1064">Adaptive immunity</keyword>
<dbReference type="GO" id="GO:0005886">
    <property type="term" value="C:plasma membrane"/>
    <property type="evidence" value="ECO:0007669"/>
    <property type="project" value="TreeGrafter"/>
</dbReference>
<evidence type="ECO:0000256" key="1">
    <source>
        <dbReference type="ARBA" id="ARBA00022729"/>
    </source>
</evidence>
<dbReference type="Pfam" id="PF07686">
    <property type="entry name" value="V-set"/>
    <property type="match status" value="1"/>
</dbReference>
<dbReference type="PROSITE" id="PS50835">
    <property type="entry name" value="IG_LIKE"/>
    <property type="match status" value="1"/>
</dbReference>
<dbReference type="InterPro" id="IPR007110">
    <property type="entry name" value="Ig-like_dom"/>
</dbReference>
<organism evidence="6 7">
    <name type="scientific">Sciurus vulgaris</name>
    <name type="common">Eurasian red squirrel</name>
    <dbReference type="NCBI Taxonomy" id="55149"/>
    <lineage>
        <taxon>Eukaryota</taxon>
        <taxon>Metazoa</taxon>
        <taxon>Chordata</taxon>
        <taxon>Craniata</taxon>
        <taxon>Vertebrata</taxon>
        <taxon>Euteleostomi</taxon>
        <taxon>Mammalia</taxon>
        <taxon>Eutheria</taxon>
        <taxon>Euarchontoglires</taxon>
        <taxon>Glires</taxon>
        <taxon>Rodentia</taxon>
        <taxon>Sciuromorpha</taxon>
        <taxon>Sciuridae</taxon>
        <taxon>Sciurinae</taxon>
        <taxon>Sciurini</taxon>
        <taxon>Sciurus</taxon>
    </lineage>
</organism>
<proteinExistence type="predicted"/>
<dbReference type="GO" id="GO:0002250">
    <property type="term" value="P:adaptive immune response"/>
    <property type="evidence" value="ECO:0007669"/>
    <property type="project" value="UniProtKB-KW"/>
</dbReference>
<name>A0A8D2D0Q2_SCIVU</name>
<keyword evidence="1" id="KW-0732">Signal</keyword>
<dbReference type="PANTHER" id="PTHR23268">
    <property type="entry name" value="T-CELL RECEPTOR BETA CHAIN"/>
    <property type="match status" value="1"/>
</dbReference>
<keyword evidence="7" id="KW-1185">Reference proteome</keyword>
<evidence type="ECO:0000313" key="6">
    <source>
        <dbReference type="Ensembl" id="ENSSVLP00005017719.1"/>
    </source>
</evidence>
<evidence type="ECO:0000256" key="3">
    <source>
        <dbReference type="ARBA" id="ARBA00023130"/>
    </source>
</evidence>
<protein>
    <recommendedName>
        <fullName evidence="5">Ig-like domain-containing protein</fullName>
    </recommendedName>
</protein>
<reference evidence="6" key="2">
    <citation type="submission" date="2025-09" db="UniProtKB">
        <authorList>
            <consortium name="Ensembl"/>
        </authorList>
    </citation>
    <scope>IDENTIFICATION</scope>
</reference>
<dbReference type="SMART" id="SM00406">
    <property type="entry name" value="IGv"/>
    <property type="match status" value="1"/>
</dbReference>
<evidence type="ECO:0000256" key="2">
    <source>
        <dbReference type="ARBA" id="ARBA00022859"/>
    </source>
</evidence>
<dbReference type="InterPro" id="IPR050413">
    <property type="entry name" value="TCR_beta_variable"/>
</dbReference>
<dbReference type="Proteomes" id="UP000694564">
    <property type="component" value="Chromosome 8"/>
</dbReference>
<dbReference type="InterPro" id="IPR036179">
    <property type="entry name" value="Ig-like_dom_sf"/>
</dbReference>
<dbReference type="InterPro" id="IPR013106">
    <property type="entry name" value="Ig_V-set"/>
</dbReference>
<evidence type="ECO:0000313" key="7">
    <source>
        <dbReference type="Proteomes" id="UP000694564"/>
    </source>
</evidence>